<dbReference type="PATRIC" id="fig|1813736.3.peg.4265"/>
<reference evidence="2 3" key="1">
    <citation type="journal article" date="2016" name="Genome Announc.">
        <title>First Complete Genome Sequence of a Subdivision 6 Acidobacterium Strain.</title>
        <authorList>
            <person name="Huang S."/>
            <person name="Vieira S."/>
            <person name="Bunk B."/>
            <person name="Riedel T."/>
            <person name="Sproer C."/>
            <person name="Overmann J."/>
        </authorList>
    </citation>
    <scope>NUCLEOTIDE SEQUENCE [LARGE SCALE GENOMIC DNA]</scope>
    <source>
        <strain evidence="3">DSM 100886 HEG_-6_39</strain>
    </source>
</reference>
<dbReference type="RefSeq" id="WP_157899451.1">
    <property type="nucleotide sequence ID" value="NZ_CP015136.1"/>
</dbReference>
<sequence length="431" mass="47985">MIQRSRYASLRNQFRPGLTGDDQALALRTTLRVDLPLGRVRLVGELQDARAYLTDTQSNVSTALVDAFDLLQAHVRLPGGGTTKPFFPEVQAGRFSMELGSGRLVAQEAYRDVTRTFTGIRLNWRNARQAITTFAVIPVLTLPDDRQSLFENRLRADREHLGTRFWGVFYERPRLVREVRAEAYGFRLDEHDASGTQGTRDRHIWTGGARAFRASKPQTLDLDVEAAGQTGAAHASNMPSDRRPLDVSAWFLHSSSGYTFGRAWSPRIGVEYDFGSGDENPGDARWNRFDALFGNRRVDLAPTSIYGALGRENIRTAGVRLSVAPAPRLDGFAVYRWVGLAAAADAFASTGVRDPSGHSGRDGGRQVDVRIRAWIVPQMLRMETGLTHLIPGRFLRDAPNATQGGRTTFFYADVTYSVSGTWKRGFHRRAN</sequence>
<dbReference type="EMBL" id="CP015136">
    <property type="protein sequence ID" value="AMY10793.1"/>
    <property type="molecule type" value="Genomic_DNA"/>
</dbReference>
<reference evidence="3" key="2">
    <citation type="submission" date="2016-04" db="EMBL/GenBank/DDBJ databases">
        <title>First Complete Genome Sequence of a Subdivision 6 Acidobacterium.</title>
        <authorList>
            <person name="Huang S."/>
            <person name="Vieira S."/>
            <person name="Bunk B."/>
            <person name="Riedel T."/>
            <person name="Sproeer C."/>
            <person name="Overmann J."/>
        </authorList>
    </citation>
    <scope>NUCLEOTIDE SEQUENCE [LARGE SCALE GENOMIC DNA]</scope>
    <source>
        <strain evidence="3">DSM 100886 HEG_-6_39</strain>
    </source>
</reference>
<keyword evidence="3" id="KW-1185">Reference proteome</keyword>
<gene>
    <name evidence="2" type="ORF">LuPra_04034</name>
</gene>
<dbReference type="Pfam" id="PF13372">
    <property type="entry name" value="Alginate_exp"/>
    <property type="match status" value="1"/>
</dbReference>
<evidence type="ECO:0000313" key="3">
    <source>
        <dbReference type="Proteomes" id="UP000076079"/>
    </source>
</evidence>
<accession>A0A143PRI5</accession>
<dbReference type="InterPro" id="IPR053728">
    <property type="entry name" value="Alginate_Permeability_Chnl"/>
</dbReference>
<evidence type="ECO:0000313" key="2">
    <source>
        <dbReference type="EMBL" id="AMY10793.1"/>
    </source>
</evidence>
<dbReference type="OrthoDB" id="108116at2"/>
<dbReference type="Gene3D" id="2.40.160.100">
    <property type="match status" value="1"/>
</dbReference>
<name>A0A143PRI5_LUTPR</name>
<dbReference type="Proteomes" id="UP000076079">
    <property type="component" value="Chromosome"/>
</dbReference>
<feature type="domain" description="Alginate export" evidence="1">
    <location>
        <begin position="9"/>
        <end position="405"/>
    </location>
</feature>
<dbReference type="AlphaFoldDB" id="A0A143PRI5"/>
<dbReference type="STRING" id="1855912.LuPra_04034"/>
<proteinExistence type="predicted"/>
<dbReference type="InterPro" id="IPR025388">
    <property type="entry name" value="Alginate_export_dom"/>
</dbReference>
<organism evidence="2 3">
    <name type="scientific">Luteitalea pratensis</name>
    <dbReference type="NCBI Taxonomy" id="1855912"/>
    <lineage>
        <taxon>Bacteria</taxon>
        <taxon>Pseudomonadati</taxon>
        <taxon>Acidobacteriota</taxon>
        <taxon>Vicinamibacteria</taxon>
        <taxon>Vicinamibacterales</taxon>
        <taxon>Vicinamibacteraceae</taxon>
        <taxon>Luteitalea</taxon>
    </lineage>
</organism>
<evidence type="ECO:0000259" key="1">
    <source>
        <dbReference type="Pfam" id="PF13372"/>
    </source>
</evidence>
<dbReference type="KEGG" id="abac:LuPra_04034"/>
<protein>
    <recommendedName>
        <fullName evidence="1">Alginate export domain-containing protein</fullName>
    </recommendedName>
</protein>